<dbReference type="SMART" id="SM00283">
    <property type="entry name" value="MA"/>
    <property type="match status" value="1"/>
</dbReference>
<dbReference type="InterPro" id="IPR004089">
    <property type="entry name" value="MCPsignal_dom"/>
</dbReference>
<keyword evidence="4" id="KW-0812">Transmembrane</keyword>
<keyword evidence="4" id="KW-1133">Transmembrane helix</keyword>
<organism evidence="6 7">
    <name type="scientific">Candidatus Wallbacteria bacterium HGW-Wallbacteria-1</name>
    <dbReference type="NCBI Taxonomy" id="2013854"/>
    <lineage>
        <taxon>Bacteria</taxon>
        <taxon>Candidatus Walliibacteriota</taxon>
    </lineage>
</organism>
<dbReference type="AlphaFoldDB" id="A0A2N1PKH4"/>
<dbReference type="GO" id="GO:0007165">
    <property type="term" value="P:signal transduction"/>
    <property type="evidence" value="ECO:0007669"/>
    <property type="project" value="UniProtKB-KW"/>
</dbReference>
<dbReference type="PROSITE" id="PS50111">
    <property type="entry name" value="CHEMOTAXIS_TRANSDUC_2"/>
    <property type="match status" value="1"/>
</dbReference>
<dbReference type="CDD" id="cd11386">
    <property type="entry name" value="MCP_signal"/>
    <property type="match status" value="1"/>
</dbReference>
<dbReference type="PRINTS" id="PR00260">
    <property type="entry name" value="CHEMTRNSDUCR"/>
</dbReference>
<reference evidence="6 7" key="1">
    <citation type="journal article" date="2017" name="ISME J.">
        <title>Potential for microbial H2 and metal transformations associated with novel bacteria and archaea in deep terrestrial subsurface sediments.</title>
        <authorList>
            <person name="Hernsdorf A.W."/>
            <person name="Amano Y."/>
            <person name="Miyakawa K."/>
            <person name="Ise K."/>
            <person name="Suzuki Y."/>
            <person name="Anantharaman K."/>
            <person name="Probst A."/>
            <person name="Burstein D."/>
            <person name="Thomas B.C."/>
            <person name="Banfield J.F."/>
        </authorList>
    </citation>
    <scope>NUCLEOTIDE SEQUENCE [LARGE SCALE GENOMIC DNA]</scope>
    <source>
        <strain evidence="6">HGW-Wallbacteria-1</strain>
    </source>
</reference>
<accession>A0A2N1PKH4</accession>
<keyword evidence="4" id="KW-0472">Membrane</keyword>
<evidence type="ECO:0000259" key="5">
    <source>
        <dbReference type="PROSITE" id="PS50111"/>
    </source>
</evidence>
<feature type="domain" description="Methyl-accepting transducer" evidence="5">
    <location>
        <begin position="317"/>
        <end position="546"/>
    </location>
</feature>
<dbReference type="Proteomes" id="UP000233256">
    <property type="component" value="Unassembled WGS sequence"/>
</dbReference>
<dbReference type="GO" id="GO:0004888">
    <property type="term" value="F:transmembrane signaling receptor activity"/>
    <property type="evidence" value="ECO:0007669"/>
    <property type="project" value="InterPro"/>
</dbReference>
<dbReference type="SUPFAM" id="SSF58104">
    <property type="entry name" value="Methyl-accepting chemotaxis protein (MCP) signaling domain"/>
    <property type="match status" value="1"/>
</dbReference>
<dbReference type="GO" id="GO:0005886">
    <property type="term" value="C:plasma membrane"/>
    <property type="evidence" value="ECO:0007669"/>
    <property type="project" value="TreeGrafter"/>
</dbReference>
<dbReference type="Pfam" id="PF00015">
    <property type="entry name" value="MCPsignal"/>
    <property type="match status" value="1"/>
</dbReference>
<dbReference type="InterPro" id="IPR004090">
    <property type="entry name" value="Chemotax_Me-accpt_rcpt"/>
</dbReference>
<protein>
    <recommendedName>
        <fullName evidence="5">Methyl-accepting transducer domain-containing protein</fullName>
    </recommendedName>
</protein>
<comment type="caution">
    <text evidence="6">The sequence shown here is derived from an EMBL/GenBank/DDBJ whole genome shotgun (WGS) entry which is preliminary data.</text>
</comment>
<gene>
    <name evidence="6" type="ORF">CVV64_17180</name>
</gene>
<evidence type="ECO:0000256" key="2">
    <source>
        <dbReference type="ARBA" id="ARBA00029447"/>
    </source>
</evidence>
<evidence type="ECO:0000256" key="4">
    <source>
        <dbReference type="SAM" id="Phobius"/>
    </source>
</evidence>
<proteinExistence type="inferred from homology"/>
<dbReference type="PANTHER" id="PTHR43531:SF14">
    <property type="entry name" value="METHYL-ACCEPTING CHEMOTAXIS PROTEIN I-RELATED"/>
    <property type="match status" value="1"/>
</dbReference>
<dbReference type="PANTHER" id="PTHR43531">
    <property type="entry name" value="PROTEIN ICFG"/>
    <property type="match status" value="1"/>
</dbReference>
<evidence type="ECO:0000313" key="7">
    <source>
        <dbReference type="Proteomes" id="UP000233256"/>
    </source>
</evidence>
<dbReference type="InterPro" id="IPR051310">
    <property type="entry name" value="MCP_chemotaxis"/>
</dbReference>
<keyword evidence="3" id="KW-0807">Transducer</keyword>
<sequence>MRGRLEDSDKTRECGYWAIKQYQIQADVIINRNPELVSEFDSAAEKMDALNTALDKKVDTPEEIRWMEELDKADAAFDAVFHRKIIPEVQHQMLNLVQKYDEEADQVVEKIGVFADQLVSSIDSELQEAAARSDGQLLKLRVEQLLIVQKLKFLGVRLYQVFADCIINQNAEAEHEFQGVYAEVEKQLILAEKAVDTGDERKWLQGMKQNFSALQSVFQTKLLPEVKRIMENRIALYDSESDELLGIVDDRLQKLMTSFSGEADKAMAEFDSVEKSVRSSVFLISLAAAVGGLFLGFFLTGAIANPINRIIEELASGSDQVTAASGQVSSASQNMAEGASEQAANLEEISSSLEEMSAMTKQNAVNAGQANLLAETAAQAVNKGKNSMGRMSDAIHLIKKSSDETAKIVKTIDEIAFQTNLLALNAAVEAARAGEAGKGFAVVAEEVRNLAHRSAAAAKNTTELIAESVKNSEFGVQATTEMASILENITVSVEKVNNLIAEVNAASNEQSKGIDQVNTAVAQVNHVTQSNAANAEESASASEELSAQAQNLNGMVDSLKSIIEGIRS</sequence>
<dbReference type="GO" id="GO:0006935">
    <property type="term" value="P:chemotaxis"/>
    <property type="evidence" value="ECO:0007669"/>
    <property type="project" value="InterPro"/>
</dbReference>
<name>A0A2N1PKH4_9BACT</name>
<evidence type="ECO:0000256" key="1">
    <source>
        <dbReference type="ARBA" id="ARBA00022481"/>
    </source>
</evidence>
<feature type="transmembrane region" description="Helical" evidence="4">
    <location>
        <begin position="281"/>
        <end position="304"/>
    </location>
</feature>
<evidence type="ECO:0000313" key="6">
    <source>
        <dbReference type="EMBL" id="PKK88830.1"/>
    </source>
</evidence>
<dbReference type="EMBL" id="PGXC01000034">
    <property type="protein sequence ID" value="PKK88830.1"/>
    <property type="molecule type" value="Genomic_DNA"/>
</dbReference>
<evidence type="ECO:0000256" key="3">
    <source>
        <dbReference type="PROSITE-ProRule" id="PRU00284"/>
    </source>
</evidence>
<comment type="similarity">
    <text evidence="2">Belongs to the methyl-accepting chemotaxis (MCP) protein family.</text>
</comment>
<keyword evidence="1" id="KW-0488">Methylation</keyword>
<dbReference type="Gene3D" id="1.10.287.950">
    <property type="entry name" value="Methyl-accepting chemotaxis protein"/>
    <property type="match status" value="1"/>
</dbReference>